<organism evidence="1">
    <name type="scientific">marine metagenome</name>
    <dbReference type="NCBI Taxonomy" id="408172"/>
    <lineage>
        <taxon>unclassified sequences</taxon>
        <taxon>metagenomes</taxon>
        <taxon>ecological metagenomes</taxon>
    </lineage>
</organism>
<sequence length="35" mass="3915">RPMRLAFTNLWAFSGPFQTLPMNADKDTTVALVFG</sequence>
<name>A0A382BCH3_9ZZZZ</name>
<gene>
    <name evidence="1" type="ORF">METZ01_LOCUS164183</name>
</gene>
<reference evidence="1" key="1">
    <citation type="submission" date="2018-05" db="EMBL/GenBank/DDBJ databases">
        <authorList>
            <person name="Lanie J.A."/>
            <person name="Ng W.-L."/>
            <person name="Kazmierczak K.M."/>
            <person name="Andrzejewski T.M."/>
            <person name="Davidsen T.M."/>
            <person name="Wayne K.J."/>
            <person name="Tettelin H."/>
            <person name="Glass J.I."/>
            <person name="Rusch D."/>
            <person name="Podicherti R."/>
            <person name="Tsui H.-C.T."/>
            <person name="Winkler M.E."/>
        </authorList>
    </citation>
    <scope>NUCLEOTIDE SEQUENCE</scope>
</reference>
<evidence type="ECO:0000313" key="1">
    <source>
        <dbReference type="EMBL" id="SVB11329.1"/>
    </source>
</evidence>
<feature type="non-terminal residue" evidence="1">
    <location>
        <position position="1"/>
    </location>
</feature>
<dbReference type="EMBL" id="UINC01029126">
    <property type="protein sequence ID" value="SVB11329.1"/>
    <property type="molecule type" value="Genomic_DNA"/>
</dbReference>
<dbReference type="AlphaFoldDB" id="A0A382BCH3"/>
<protein>
    <submittedName>
        <fullName evidence="1">Uncharacterized protein</fullName>
    </submittedName>
</protein>
<proteinExistence type="predicted"/>
<accession>A0A382BCH3</accession>